<feature type="signal peptide" evidence="1">
    <location>
        <begin position="1"/>
        <end position="20"/>
    </location>
</feature>
<protein>
    <submittedName>
        <fullName evidence="2">Uncharacterized protein</fullName>
    </submittedName>
</protein>
<dbReference type="Proteomes" id="UP000326994">
    <property type="component" value="Unassembled WGS sequence"/>
</dbReference>
<gene>
    <name evidence="2" type="ORF">ULMS_27500</name>
</gene>
<dbReference type="RefSeq" id="WP_151895156.1">
    <property type="nucleotide sequence ID" value="NZ_BKCF01000006.1"/>
</dbReference>
<sequence length="155" mass="17309">MKHLIITCLTLLIFVTTAISQEVMTSTDIEVPESITDNHNFYFPASSNTEWRALSNEIFMAKFDFEGQANRFAYYNINGLRVMYAQLTPIASLPSSIKSKVNNGEDKVNVITLFNPDKTVYKVYNANDANKSSYLDANGKMVSASALPAFMNANK</sequence>
<keyword evidence="3" id="KW-1185">Reference proteome</keyword>
<proteinExistence type="predicted"/>
<evidence type="ECO:0000313" key="2">
    <source>
        <dbReference type="EMBL" id="GEQ87242.1"/>
    </source>
</evidence>
<accession>A0A5J4G0W5</accession>
<comment type="caution">
    <text evidence="2">The sequence shown here is derived from an EMBL/GenBank/DDBJ whole genome shotgun (WGS) entry which is preliminary data.</text>
</comment>
<name>A0A5J4G0W5_9FLAO</name>
<dbReference type="Gene3D" id="3.10.450.360">
    <property type="match status" value="1"/>
</dbReference>
<keyword evidence="1" id="KW-0732">Signal</keyword>
<feature type="chain" id="PRO_5023860165" evidence="1">
    <location>
        <begin position="21"/>
        <end position="155"/>
    </location>
</feature>
<reference evidence="2 3" key="1">
    <citation type="submission" date="2019-08" db="EMBL/GenBank/DDBJ databases">
        <title>Ulvibacter marinistellae sp. nov., isolated from a starfish, Patiria pectinifera.</title>
        <authorList>
            <person name="Kawano K."/>
            <person name="Ushijima N."/>
            <person name="Kihara M."/>
            <person name="Itoh H."/>
        </authorList>
    </citation>
    <scope>NUCLEOTIDE SEQUENCE [LARGE SCALE GENOMIC DNA]</scope>
    <source>
        <strain evidence="2 3">KK4</strain>
    </source>
</reference>
<dbReference type="AlphaFoldDB" id="A0A5J4G0W5"/>
<dbReference type="EMBL" id="BKCF01000006">
    <property type="protein sequence ID" value="GEQ87242.1"/>
    <property type="molecule type" value="Genomic_DNA"/>
</dbReference>
<evidence type="ECO:0000313" key="3">
    <source>
        <dbReference type="Proteomes" id="UP000326994"/>
    </source>
</evidence>
<organism evidence="2 3">
    <name type="scientific">Patiriisocius marinistellae</name>
    <dbReference type="NCBI Taxonomy" id="2494560"/>
    <lineage>
        <taxon>Bacteria</taxon>
        <taxon>Pseudomonadati</taxon>
        <taxon>Bacteroidota</taxon>
        <taxon>Flavobacteriia</taxon>
        <taxon>Flavobacteriales</taxon>
        <taxon>Flavobacteriaceae</taxon>
        <taxon>Patiriisocius</taxon>
    </lineage>
</organism>
<evidence type="ECO:0000256" key="1">
    <source>
        <dbReference type="SAM" id="SignalP"/>
    </source>
</evidence>